<protein>
    <submittedName>
        <fullName evidence="2">Uncharacterized protein</fullName>
    </submittedName>
</protein>
<dbReference type="InterPro" id="IPR032675">
    <property type="entry name" value="LRR_dom_sf"/>
</dbReference>
<feature type="compositionally biased region" description="Basic residues" evidence="1">
    <location>
        <begin position="124"/>
        <end position="134"/>
    </location>
</feature>
<feature type="compositionally biased region" description="Basic residues" evidence="1">
    <location>
        <begin position="1"/>
        <end position="10"/>
    </location>
</feature>
<reference evidence="2" key="1">
    <citation type="journal article" date="2020" name="Stud. Mycol.">
        <title>101 Dothideomycetes genomes: a test case for predicting lifestyles and emergence of pathogens.</title>
        <authorList>
            <person name="Haridas S."/>
            <person name="Albert R."/>
            <person name="Binder M."/>
            <person name="Bloem J."/>
            <person name="Labutti K."/>
            <person name="Salamov A."/>
            <person name="Andreopoulos B."/>
            <person name="Baker S."/>
            <person name="Barry K."/>
            <person name="Bills G."/>
            <person name="Bluhm B."/>
            <person name="Cannon C."/>
            <person name="Castanera R."/>
            <person name="Culley D."/>
            <person name="Daum C."/>
            <person name="Ezra D."/>
            <person name="Gonzalez J."/>
            <person name="Henrissat B."/>
            <person name="Kuo A."/>
            <person name="Liang C."/>
            <person name="Lipzen A."/>
            <person name="Lutzoni F."/>
            <person name="Magnuson J."/>
            <person name="Mondo S."/>
            <person name="Nolan M."/>
            <person name="Ohm R."/>
            <person name="Pangilinan J."/>
            <person name="Park H.-J."/>
            <person name="Ramirez L."/>
            <person name="Alfaro M."/>
            <person name="Sun H."/>
            <person name="Tritt A."/>
            <person name="Yoshinaga Y."/>
            <person name="Zwiers L.-H."/>
            <person name="Turgeon B."/>
            <person name="Goodwin S."/>
            <person name="Spatafora J."/>
            <person name="Crous P."/>
            <person name="Grigoriev I."/>
        </authorList>
    </citation>
    <scope>NUCLEOTIDE SEQUENCE</scope>
    <source>
        <strain evidence="2">CBS 123094</strain>
    </source>
</reference>
<dbReference type="InterPro" id="IPR052109">
    <property type="entry name" value="SRRM_Domain-Containing"/>
</dbReference>
<dbReference type="OrthoDB" id="5395390at2759"/>
<feature type="compositionally biased region" description="Low complexity" evidence="1">
    <location>
        <begin position="49"/>
        <end position="64"/>
    </location>
</feature>
<dbReference type="PANTHER" id="PTHR34755:SF4">
    <property type="entry name" value="F-BOX DOMAIN-CONTAINING PROTEIN"/>
    <property type="match status" value="1"/>
</dbReference>
<dbReference type="Proteomes" id="UP000799779">
    <property type="component" value="Unassembled WGS sequence"/>
</dbReference>
<accession>A0A6A5WZY0</accession>
<feature type="compositionally biased region" description="Low complexity" evidence="1">
    <location>
        <begin position="660"/>
        <end position="673"/>
    </location>
</feature>
<organism evidence="2 3">
    <name type="scientific">Amniculicola lignicola CBS 123094</name>
    <dbReference type="NCBI Taxonomy" id="1392246"/>
    <lineage>
        <taxon>Eukaryota</taxon>
        <taxon>Fungi</taxon>
        <taxon>Dikarya</taxon>
        <taxon>Ascomycota</taxon>
        <taxon>Pezizomycotina</taxon>
        <taxon>Dothideomycetes</taxon>
        <taxon>Pleosporomycetidae</taxon>
        <taxon>Pleosporales</taxon>
        <taxon>Amniculicolaceae</taxon>
        <taxon>Amniculicola</taxon>
    </lineage>
</organism>
<name>A0A6A5WZY0_9PLEO</name>
<evidence type="ECO:0000313" key="2">
    <source>
        <dbReference type="EMBL" id="KAF2003096.1"/>
    </source>
</evidence>
<feature type="compositionally biased region" description="Basic residues" evidence="1">
    <location>
        <begin position="32"/>
        <end position="48"/>
    </location>
</feature>
<feature type="compositionally biased region" description="Acidic residues" evidence="1">
    <location>
        <begin position="19"/>
        <end position="28"/>
    </location>
</feature>
<evidence type="ECO:0000256" key="1">
    <source>
        <dbReference type="SAM" id="MobiDB-lite"/>
    </source>
</evidence>
<dbReference type="PANTHER" id="PTHR34755">
    <property type="entry name" value="SERINE/ARGININE REPETITIVE MATRIX PROTEIN 3-RELATED"/>
    <property type="match status" value="1"/>
</dbReference>
<keyword evidence="3" id="KW-1185">Reference proteome</keyword>
<proteinExistence type="predicted"/>
<dbReference type="SUPFAM" id="SSF52047">
    <property type="entry name" value="RNI-like"/>
    <property type="match status" value="1"/>
</dbReference>
<dbReference type="Gene3D" id="3.80.10.10">
    <property type="entry name" value="Ribonuclease Inhibitor"/>
    <property type="match status" value="1"/>
</dbReference>
<dbReference type="EMBL" id="ML977574">
    <property type="protein sequence ID" value="KAF2003096.1"/>
    <property type="molecule type" value="Genomic_DNA"/>
</dbReference>
<sequence length="736" mass="83463">MTVDMKRKRGAVSYKEPSSEDFSDDSDEAGTSRKRRLAPQRRSARHRTPPQQQQQAAIAQAQPGPSRPSPQKAKGRDNVRLRRRQAVTYRESSSDDFGDESSANDAPSPASRTKARISKEPRPRKIKKSGRPTRKGFGAPLKPNNPAQATQSYPSPEIVSDGIIPPFSTLPYHVLLQIFVYASHPLRDENFVATSSIPWLVRVARMCSAFTKPALTALYRNPPIFATRQNRRDLVQRLVSHVEGTTQDYTVMVKRLELDGTKMSKLTDPTHSAADLIALVSSLRTLKQLEIFDPIDRPPYRERSKRIRRWHYPNELFQALRDTDIRLSSWRWNSTFSAPGLLWMKDIHAEKPFQNIRDLTLTKYHSDPPRKENEEAQVTAEEILASALAVLPKLHSLTFESCLVVNDRLLPLLPSSLVSLNFTNCRDLTADSLNSFLVSHGGHLEELVLHHNQSMDLSFLVDLKRSCPKLEVLSVDMHYYSSLVMSLDNEPLWDELLPEGEIPSWPSTLRIIDLEYLRKWSPTSAIAFFNSLIDSAEELPALRELTILATVDVGWRERAEFRKKWTARFQEVFASRWTPPSAHLASLRAFREWKSVQGASDDAEKNDSMLDVKPEEEASPAILQDEDVTDDSDEPLLAKRKQKQGESWGSKRLRTRAKPSSYNDSSDNDTGSGSEAGPETEEVKFVQGRCHVVTFNLDNFRPNEIIYNEADFLDAEISGDEDWNGNDAADDTIYAW</sequence>
<gene>
    <name evidence="2" type="ORF">P154DRAFT_520441</name>
</gene>
<dbReference type="AlphaFoldDB" id="A0A6A5WZY0"/>
<feature type="region of interest" description="Disordered" evidence="1">
    <location>
        <begin position="639"/>
        <end position="682"/>
    </location>
</feature>
<feature type="region of interest" description="Disordered" evidence="1">
    <location>
        <begin position="1"/>
        <end position="153"/>
    </location>
</feature>
<evidence type="ECO:0000313" key="3">
    <source>
        <dbReference type="Proteomes" id="UP000799779"/>
    </source>
</evidence>